<feature type="compositionally biased region" description="Low complexity" evidence="1">
    <location>
        <begin position="60"/>
        <end position="74"/>
    </location>
</feature>
<dbReference type="GO" id="GO:0008157">
    <property type="term" value="F:protein phosphatase 1 binding"/>
    <property type="evidence" value="ECO:0007669"/>
    <property type="project" value="TreeGrafter"/>
</dbReference>
<feature type="region of interest" description="Disordered" evidence="1">
    <location>
        <begin position="176"/>
        <end position="196"/>
    </location>
</feature>
<feature type="domain" description="CBM21" evidence="2">
    <location>
        <begin position="227"/>
        <end position="352"/>
    </location>
</feature>
<dbReference type="EMBL" id="PKFP01000008">
    <property type="protein sequence ID" value="PVH18245.1"/>
    <property type="molecule type" value="Genomic_DNA"/>
</dbReference>
<organism evidence="3 4">
    <name type="scientific">Candidozyma duobushaemuli</name>
    <dbReference type="NCBI Taxonomy" id="1231522"/>
    <lineage>
        <taxon>Eukaryota</taxon>
        <taxon>Fungi</taxon>
        <taxon>Dikarya</taxon>
        <taxon>Ascomycota</taxon>
        <taxon>Saccharomycotina</taxon>
        <taxon>Pichiomycetes</taxon>
        <taxon>Metschnikowiaceae</taxon>
        <taxon>Candidozyma</taxon>
    </lineage>
</organism>
<feature type="compositionally biased region" description="Low complexity" evidence="1">
    <location>
        <begin position="19"/>
        <end position="32"/>
    </location>
</feature>
<dbReference type="GO" id="GO:2001069">
    <property type="term" value="F:glycogen binding"/>
    <property type="evidence" value="ECO:0007669"/>
    <property type="project" value="TreeGrafter"/>
</dbReference>
<feature type="compositionally biased region" description="Polar residues" evidence="1">
    <location>
        <begin position="143"/>
        <end position="155"/>
    </location>
</feature>
<dbReference type="AlphaFoldDB" id="A0A2V1AKF8"/>
<feature type="region of interest" description="Disordered" evidence="1">
    <location>
        <begin position="456"/>
        <end position="528"/>
    </location>
</feature>
<dbReference type="RefSeq" id="XP_025339185.1">
    <property type="nucleotide sequence ID" value="XM_025479712.1"/>
</dbReference>
<feature type="compositionally biased region" description="Basic and acidic residues" evidence="1">
    <location>
        <begin position="420"/>
        <end position="432"/>
    </location>
</feature>
<feature type="compositionally biased region" description="Polar residues" evidence="1">
    <location>
        <begin position="33"/>
        <end position="48"/>
    </location>
</feature>
<dbReference type="GO" id="GO:0000164">
    <property type="term" value="C:protein phosphatase type 1 complex"/>
    <property type="evidence" value="ECO:0007669"/>
    <property type="project" value="TreeGrafter"/>
</dbReference>
<dbReference type="Pfam" id="PF03370">
    <property type="entry name" value="CBM_21"/>
    <property type="match status" value="1"/>
</dbReference>
<evidence type="ECO:0000313" key="4">
    <source>
        <dbReference type="Proteomes" id="UP000244406"/>
    </source>
</evidence>
<dbReference type="Gene3D" id="2.60.40.2440">
    <property type="entry name" value="Carbohydrate binding type-21 domain"/>
    <property type="match status" value="1"/>
</dbReference>
<protein>
    <recommendedName>
        <fullName evidence="2">CBM21 domain-containing protein</fullName>
    </recommendedName>
</protein>
<dbReference type="Proteomes" id="UP000244406">
    <property type="component" value="Unassembled WGS sequence"/>
</dbReference>
<dbReference type="GO" id="GO:0005979">
    <property type="term" value="P:regulation of glycogen biosynthetic process"/>
    <property type="evidence" value="ECO:0007669"/>
    <property type="project" value="TreeGrafter"/>
</dbReference>
<dbReference type="VEuPathDB" id="FungiDB:CXQ87_001163"/>
<proteinExistence type="predicted"/>
<reference evidence="3 4" key="1">
    <citation type="submission" date="2017-12" db="EMBL/GenBank/DDBJ databases">
        <title>Genome Sequence of the Amphotericin B-resistant Candida duobushaemulonii strain, B09383.</title>
        <authorList>
            <person name="Chow N.A."/>
            <person name="Gade L."/>
            <person name="Batra D."/>
            <person name="Rowe L.A."/>
            <person name="Loparev V.N."/>
            <person name="Litvintseva A.P."/>
        </authorList>
    </citation>
    <scope>NUCLEOTIDE SEQUENCE [LARGE SCALE GENOMIC DNA]</scope>
    <source>
        <strain evidence="3 4">B09383</strain>
    </source>
</reference>
<feature type="region of interest" description="Disordered" evidence="1">
    <location>
        <begin position="1"/>
        <end position="156"/>
    </location>
</feature>
<evidence type="ECO:0000313" key="3">
    <source>
        <dbReference type="EMBL" id="PVH18245.1"/>
    </source>
</evidence>
<dbReference type="InterPro" id="IPR050782">
    <property type="entry name" value="PP1_regulatory_subunit_3"/>
</dbReference>
<feature type="compositionally biased region" description="Low complexity" evidence="1">
    <location>
        <begin position="551"/>
        <end position="565"/>
    </location>
</feature>
<feature type="compositionally biased region" description="Basic and acidic residues" evidence="1">
    <location>
        <begin position="94"/>
        <end position="104"/>
    </location>
</feature>
<dbReference type="PANTHER" id="PTHR12307">
    <property type="entry name" value="PROTEIN PHOSPHATASE 1 REGULATORY SUBUNIT"/>
    <property type="match status" value="1"/>
</dbReference>
<dbReference type="PROSITE" id="PS51159">
    <property type="entry name" value="CBM21"/>
    <property type="match status" value="1"/>
</dbReference>
<keyword evidence="4" id="KW-1185">Reference proteome</keyword>
<comment type="caution">
    <text evidence="3">The sequence shown here is derived from an EMBL/GenBank/DDBJ whole genome shotgun (WGS) entry which is preliminary data.</text>
</comment>
<evidence type="ECO:0000259" key="2">
    <source>
        <dbReference type="PROSITE" id="PS51159"/>
    </source>
</evidence>
<accession>A0A2V1AKF8</accession>
<feature type="region of interest" description="Disordered" evidence="1">
    <location>
        <begin position="362"/>
        <end position="434"/>
    </location>
</feature>
<dbReference type="GeneID" id="37001164"/>
<name>A0A2V1AKF8_9ASCO</name>
<gene>
    <name evidence="3" type="ORF">CXQ87_001163</name>
</gene>
<feature type="compositionally biased region" description="Polar residues" evidence="1">
    <location>
        <begin position="488"/>
        <end position="499"/>
    </location>
</feature>
<dbReference type="PANTHER" id="PTHR12307:SF36">
    <property type="entry name" value="GLYCOGEN-BINDING SUBUNIT 76A"/>
    <property type="match status" value="1"/>
</dbReference>
<feature type="region of interest" description="Disordered" evidence="1">
    <location>
        <begin position="551"/>
        <end position="580"/>
    </location>
</feature>
<dbReference type="InterPro" id="IPR005036">
    <property type="entry name" value="CBM21_dom"/>
</dbReference>
<dbReference type="InterPro" id="IPR038175">
    <property type="entry name" value="CBM21_dom_sf"/>
</dbReference>
<evidence type="ECO:0000256" key="1">
    <source>
        <dbReference type="SAM" id="MobiDB-lite"/>
    </source>
</evidence>
<sequence>MTTLGTADRLGPQPPDIPDPASAVSSAIAPSSLDMSAQSEILNATEPYTSDGYFKSSHASYSSHTPGSKSSSVSSEEDVPLSMRFMHKPSRSGDQFRKASDPTRRNSIANAHIDDTSRPSSSSGFGLPAAESPDGRLPLGTQEAGSKSLPSTPSFKSVHFGGDADIRYFSKKDRPTAISASNSPALVPDSDDDEQSQEFQYFDDELNSHVDPHRSSAAITKYPTPHHGRLIDWDVKRVFVSIDKRFLLGHIAVSNIAYEKTVTVRYTLDKWATIVEIPTIYVPDIPVSLRKNNYDRFVFKIPLDSMFNSFHTRDNSDSFTREHSKSYHLCIRYSVPGHEFWDNNGGRDYSIKIKKTIRSSEQSAGPDFVADDKKQTPRLRGGGVVPPKMARSKPEAHSQRPKYSSHYLKRFNSEPNLKASDPKDKPAEKNDFESNGFYLSSPLFSSIKNNRGDALYDDQDNLKGHSGHRYSHKTLNSDKKNKHHSQHPQHFNSIATDSTLVADEPSPMEGVVPSHQLHDEPSVRLSDNISSPINSKSYKELLESYCFFTSPSSEASTDATSTTLSQLDPKQVGPERCSDNDSAFTVSSFLRK</sequence>